<dbReference type="PANTHER" id="PTHR47272:SF1">
    <property type="entry name" value="PIGGYBAC TRANSPOSABLE ELEMENT-DERIVED PROTEIN 3-LIKE"/>
    <property type="match status" value="1"/>
</dbReference>
<dbReference type="PANTHER" id="PTHR47272">
    <property type="entry name" value="DDE_TNP_1_7 DOMAIN-CONTAINING PROTEIN"/>
    <property type="match status" value="1"/>
</dbReference>
<evidence type="ECO:0000313" key="3">
    <source>
        <dbReference type="Proteomes" id="UP000821853"/>
    </source>
</evidence>
<protein>
    <recommendedName>
        <fullName evidence="1">PiggyBac transposable element-derived protein domain-containing protein</fullName>
    </recommendedName>
</protein>
<gene>
    <name evidence="2" type="ORF">HPB48_009501</name>
</gene>
<dbReference type="AlphaFoldDB" id="A0A9J6GG24"/>
<dbReference type="Pfam" id="PF13843">
    <property type="entry name" value="DDE_Tnp_1_7"/>
    <property type="match status" value="1"/>
</dbReference>
<organism evidence="2 3">
    <name type="scientific">Haemaphysalis longicornis</name>
    <name type="common">Bush tick</name>
    <dbReference type="NCBI Taxonomy" id="44386"/>
    <lineage>
        <taxon>Eukaryota</taxon>
        <taxon>Metazoa</taxon>
        <taxon>Ecdysozoa</taxon>
        <taxon>Arthropoda</taxon>
        <taxon>Chelicerata</taxon>
        <taxon>Arachnida</taxon>
        <taxon>Acari</taxon>
        <taxon>Parasitiformes</taxon>
        <taxon>Ixodida</taxon>
        <taxon>Ixodoidea</taxon>
        <taxon>Ixodidae</taxon>
        <taxon>Haemaphysalinae</taxon>
        <taxon>Haemaphysalis</taxon>
    </lineage>
</organism>
<evidence type="ECO:0000313" key="2">
    <source>
        <dbReference type="EMBL" id="KAH9373456.1"/>
    </source>
</evidence>
<dbReference type="EMBL" id="JABSTR010000006">
    <property type="protein sequence ID" value="KAH9373456.1"/>
    <property type="molecule type" value="Genomic_DNA"/>
</dbReference>
<dbReference type="OrthoDB" id="6497558at2759"/>
<dbReference type="OMA" id="NAWLMQK"/>
<reference evidence="2 3" key="1">
    <citation type="journal article" date="2020" name="Cell">
        <title>Large-Scale Comparative Analyses of Tick Genomes Elucidate Their Genetic Diversity and Vector Capacities.</title>
        <authorList>
            <consortium name="Tick Genome and Microbiome Consortium (TIGMIC)"/>
            <person name="Jia N."/>
            <person name="Wang J."/>
            <person name="Shi W."/>
            <person name="Du L."/>
            <person name="Sun Y."/>
            <person name="Zhan W."/>
            <person name="Jiang J.F."/>
            <person name="Wang Q."/>
            <person name="Zhang B."/>
            <person name="Ji P."/>
            <person name="Bell-Sakyi L."/>
            <person name="Cui X.M."/>
            <person name="Yuan T.T."/>
            <person name="Jiang B.G."/>
            <person name="Yang W.F."/>
            <person name="Lam T.T."/>
            <person name="Chang Q.C."/>
            <person name="Ding S.J."/>
            <person name="Wang X.J."/>
            <person name="Zhu J.G."/>
            <person name="Ruan X.D."/>
            <person name="Zhao L."/>
            <person name="Wei J.T."/>
            <person name="Ye R.Z."/>
            <person name="Que T.C."/>
            <person name="Du C.H."/>
            <person name="Zhou Y.H."/>
            <person name="Cheng J.X."/>
            <person name="Dai P.F."/>
            <person name="Guo W.B."/>
            <person name="Han X.H."/>
            <person name="Huang E.J."/>
            <person name="Li L.F."/>
            <person name="Wei W."/>
            <person name="Gao Y.C."/>
            <person name="Liu J.Z."/>
            <person name="Shao H.Z."/>
            <person name="Wang X."/>
            <person name="Wang C.C."/>
            <person name="Yang T.C."/>
            <person name="Huo Q.B."/>
            <person name="Li W."/>
            <person name="Chen H.Y."/>
            <person name="Chen S.E."/>
            <person name="Zhou L.G."/>
            <person name="Ni X.B."/>
            <person name="Tian J.H."/>
            <person name="Sheng Y."/>
            <person name="Liu T."/>
            <person name="Pan Y.S."/>
            <person name="Xia L.Y."/>
            <person name="Li J."/>
            <person name="Zhao F."/>
            <person name="Cao W.C."/>
        </authorList>
    </citation>
    <scope>NUCLEOTIDE SEQUENCE [LARGE SCALE GENOMIC DNA]</scope>
    <source>
        <strain evidence="2">HaeL-2018</strain>
    </source>
</reference>
<dbReference type="Proteomes" id="UP000821853">
    <property type="component" value="Chromosome 4"/>
</dbReference>
<name>A0A9J6GG24_HAELO</name>
<proteinExistence type="predicted"/>
<dbReference type="VEuPathDB" id="VectorBase:HLOH_041016"/>
<evidence type="ECO:0000259" key="1">
    <source>
        <dbReference type="Pfam" id="PF13843"/>
    </source>
</evidence>
<sequence>MSRNRFEKITSHLHFTDNDQATDELKQDKCWKVRPWLSSLRQNMLLVAQEKKSAVDEILIPFRGRCNIRQYMPSKPKSKWGIKVLARAGESGICYDFDVYQRCNKGVYGYQEGYQLGLGAGVVLQLCTSLPGRADNLIVPDNFFTSPQLVSELTTKGISFVGTVRENRLQSRKLMDEKSMKKRGRGTHDFSVTSCGDKSLIAVKWFDNRSVTTLSNCCGIEPVVAVRRWDKKAKDHVLVDCPAIIPTYNSSMGGVDLLDKMCFSYRFALRSKRWYVYLFWHTVKIAAVNAWFLHKRIAQQQRHPSVPLRVFVDELASSLVLFQMRPAGRHSGEHLPPAKKLAASIPRDVRGDETAHWPVWNTKRSRCKMCTSGYTFIACSKCNMSRCLNKDHNCFVAFHR</sequence>
<keyword evidence="3" id="KW-1185">Reference proteome</keyword>
<dbReference type="InterPro" id="IPR029526">
    <property type="entry name" value="PGBD"/>
</dbReference>
<comment type="caution">
    <text evidence="2">The sequence shown here is derived from an EMBL/GenBank/DDBJ whole genome shotgun (WGS) entry which is preliminary data.</text>
</comment>
<feature type="domain" description="PiggyBac transposable element-derived protein" evidence="1">
    <location>
        <begin position="1"/>
        <end position="291"/>
    </location>
</feature>
<accession>A0A9J6GG24</accession>